<organism evidence="1 2">
    <name type="scientific">Pedobacter paludis</name>
    <dbReference type="NCBI Taxonomy" id="2203212"/>
    <lineage>
        <taxon>Bacteria</taxon>
        <taxon>Pseudomonadati</taxon>
        <taxon>Bacteroidota</taxon>
        <taxon>Sphingobacteriia</taxon>
        <taxon>Sphingobacteriales</taxon>
        <taxon>Sphingobacteriaceae</taxon>
        <taxon>Pedobacter</taxon>
    </lineage>
</organism>
<dbReference type="InterPro" id="IPR022037">
    <property type="entry name" value="DUF3606"/>
</dbReference>
<dbReference type="EMBL" id="QGNY01000008">
    <property type="protein sequence ID" value="PWS30170.1"/>
    <property type="molecule type" value="Genomic_DNA"/>
</dbReference>
<evidence type="ECO:0000313" key="1">
    <source>
        <dbReference type="EMBL" id="PWS30170.1"/>
    </source>
</evidence>
<keyword evidence="2" id="KW-1185">Reference proteome</keyword>
<comment type="caution">
    <text evidence="1">The sequence shown here is derived from an EMBL/GenBank/DDBJ whole genome shotgun (WGS) entry which is preliminary data.</text>
</comment>
<dbReference type="AlphaFoldDB" id="A0A317ET93"/>
<dbReference type="OrthoDB" id="772724at2"/>
<reference evidence="2" key="1">
    <citation type="submission" date="2018-05" db="EMBL/GenBank/DDBJ databases">
        <title>Pedobacter paludis sp. nov., isolated from wetland soil.</title>
        <authorList>
            <person name="Zhang Y."/>
        </authorList>
    </citation>
    <scope>NUCLEOTIDE SEQUENCE [LARGE SCALE GENOMIC DNA]</scope>
    <source>
        <strain evidence="2">R-8</strain>
    </source>
</reference>
<accession>A0A317ET93</accession>
<name>A0A317ET93_9SPHI</name>
<dbReference type="Proteomes" id="UP000245391">
    <property type="component" value="Unassembled WGS sequence"/>
</dbReference>
<evidence type="ECO:0008006" key="3">
    <source>
        <dbReference type="Google" id="ProtNLM"/>
    </source>
</evidence>
<sequence>MKIASQTSIKKEIVLISEETDRNYWTSRLGVTAETLKSAIRATKSIALDHITAYLNQQNNSQFA</sequence>
<dbReference type="Pfam" id="PF12244">
    <property type="entry name" value="DUF3606"/>
    <property type="match status" value="1"/>
</dbReference>
<proteinExistence type="predicted"/>
<protein>
    <recommendedName>
        <fullName evidence="3">DUF3606 domain-containing protein</fullName>
    </recommendedName>
</protein>
<evidence type="ECO:0000313" key="2">
    <source>
        <dbReference type="Proteomes" id="UP000245391"/>
    </source>
</evidence>
<gene>
    <name evidence="1" type="ORF">DF947_19605</name>
</gene>
<dbReference type="RefSeq" id="WP_109932132.1">
    <property type="nucleotide sequence ID" value="NZ_QGNY01000008.1"/>
</dbReference>